<gene>
    <name evidence="2" type="primary">addB</name>
    <name evidence="2" type="ORF">NGM99_03820</name>
</gene>
<protein>
    <submittedName>
        <fullName evidence="2">Double-strand break repair protein AddB</fullName>
    </submittedName>
</protein>
<keyword evidence="3" id="KW-1185">Reference proteome</keyword>
<sequence>MNATGAPRVFSIPPGVPFLGTLARALVEGRLVPGFTASDDPLALADATIYVPTRRAARELRNAFASLSPGKSAILPTVRALGEFEGEGLDLSVPAILDAAPPIPHVERLLLLAPLVQRWKDFLPDAVRTMFSEDVEVPVSTADAVWLARDLASLMDEIESEETSWAKLADLVSDDLGGWWKVTLDFLRIVSESWPEILHERGQENPARHRNRLIRLEALRLANGGAKGPVIAAGSTGSNPAAAALLATVARLPQGAVVLPGLDGELDEASERVLNEERPDASVLGHPQFGLSKVLARMGVKRGDVEELGAPSAPSRLRVKAIGEALRPAATTDQWPVRHAALRPENLEDAFADVCLVEAATERDEALAIAIALRQAVSEPEHTAALATGDRDLARRVAAELGRFGIRADDSGGTPLCRTPPGTLLQLMLETAFRPGDPVSILSLLKHPLLLLGLDRVSVRRASETIELIAFRGGAGRPDILTLRELFDTRLQAIAAADRQPFWLRRLDANRIEGARKVIARLGEALEPLGDIRAGDFAEFHATLRASVEALECLGRGSDGGVDALYGNDAGRALAASLRELVEADPTFAVPSREWPDVMAAMLAEAVVRPAPAAVDRRVHIWGLLEARLQTVDTLVVGGLNEGSWPAKAQADRFMSRFMKSGIELEPPERRIGLAAHDFVMAAGASHVVLTRSARSGGAPAVASRWLQRLLTFVGPDTKAAMKARGEQLLSWAQEIDESERIDFEKRPSPRPPVDMRPKRFSVTEIETLRRDPYAVYAKRILKLETMDKLISEPGPAERGTLFHTIMDRFTRSEIDAGAPDAEAQLLAIGAQAFAEAALPEDVYALWWPRFERMAGETVAWERERTDGIAERHSEIRAASVSVGQTGVTLSGRADRIDLMRDGTAEILDFKTGTSPSKKQAHTLLSPQMALEGALLRRGAFEALGKREPSDLTFVRLKANGDVEPESILEHNRQRKDATALSEEAWERLEKLLAHYNDPETGYLSRALPFRENDTDGAYDHLARVLEWSAGGENDGEGAEA</sequence>
<dbReference type="Pfam" id="PF12705">
    <property type="entry name" value="PDDEXK_1"/>
    <property type="match status" value="1"/>
</dbReference>
<dbReference type="EMBL" id="JAMXQS010000002">
    <property type="protein sequence ID" value="MCO6048915.1"/>
    <property type="molecule type" value="Genomic_DNA"/>
</dbReference>
<organism evidence="2 3">
    <name type="scientific">Mesorhizobium liriopis</name>
    <dbReference type="NCBI Taxonomy" id="2953882"/>
    <lineage>
        <taxon>Bacteria</taxon>
        <taxon>Pseudomonadati</taxon>
        <taxon>Pseudomonadota</taxon>
        <taxon>Alphaproteobacteria</taxon>
        <taxon>Hyphomicrobiales</taxon>
        <taxon>Phyllobacteriaceae</taxon>
        <taxon>Mesorhizobium</taxon>
    </lineage>
</organism>
<accession>A0ABT1C256</accession>
<dbReference type="Gene3D" id="3.90.320.10">
    <property type="match status" value="1"/>
</dbReference>
<proteinExistence type="predicted"/>
<feature type="domain" description="PD-(D/E)XK endonuclease-like" evidence="1">
    <location>
        <begin position="760"/>
        <end position="995"/>
    </location>
</feature>
<evidence type="ECO:0000313" key="3">
    <source>
        <dbReference type="Proteomes" id="UP001205906"/>
    </source>
</evidence>
<evidence type="ECO:0000313" key="2">
    <source>
        <dbReference type="EMBL" id="MCO6048915.1"/>
    </source>
</evidence>
<dbReference type="InterPro" id="IPR038726">
    <property type="entry name" value="PDDEXK_AddAB-type"/>
</dbReference>
<reference evidence="2 3" key="1">
    <citation type="submission" date="2022-06" db="EMBL/GenBank/DDBJ databases">
        <title>Mesorhizobium sp. strain RP14 Genome sequencing and assembly.</title>
        <authorList>
            <person name="Kim I."/>
        </authorList>
    </citation>
    <scope>NUCLEOTIDE SEQUENCE [LARGE SCALE GENOMIC DNA]</scope>
    <source>
        <strain evidence="3">RP14(2022)</strain>
    </source>
</reference>
<dbReference type="InterPro" id="IPR027417">
    <property type="entry name" value="P-loop_NTPase"/>
</dbReference>
<comment type="caution">
    <text evidence="2">The sequence shown here is derived from an EMBL/GenBank/DDBJ whole genome shotgun (WGS) entry which is preliminary data.</text>
</comment>
<name>A0ABT1C256_9HYPH</name>
<dbReference type="Proteomes" id="UP001205906">
    <property type="component" value="Unassembled WGS sequence"/>
</dbReference>
<dbReference type="SUPFAM" id="SSF52540">
    <property type="entry name" value="P-loop containing nucleoside triphosphate hydrolases"/>
    <property type="match status" value="1"/>
</dbReference>
<dbReference type="InterPro" id="IPR011604">
    <property type="entry name" value="PDDEXK-like_dom_sf"/>
</dbReference>
<dbReference type="RefSeq" id="WP_252816169.1">
    <property type="nucleotide sequence ID" value="NZ_JAMXQS010000002.1"/>
</dbReference>
<evidence type="ECO:0000259" key="1">
    <source>
        <dbReference type="Pfam" id="PF12705"/>
    </source>
</evidence>
<dbReference type="NCBIfam" id="TIGR02786">
    <property type="entry name" value="addB_alphas"/>
    <property type="match status" value="1"/>
</dbReference>
<dbReference type="InterPro" id="IPR014153">
    <property type="entry name" value="Ds_break_AddB"/>
</dbReference>